<dbReference type="KEGG" id="csl:COCSUDRAFT_44670"/>
<dbReference type="GeneID" id="17037255"/>
<dbReference type="AlphaFoldDB" id="I0YLP6"/>
<dbReference type="OrthoDB" id="441812at2759"/>
<dbReference type="Proteomes" id="UP000007264">
    <property type="component" value="Unassembled WGS sequence"/>
</dbReference>
<dbReference type="CDD" id="cd10527">
    <property type="entry name" value="SET_LSMT"/>
    <property type="match status" value="1"/>
</dbReference>
<evidence type="ECO:0000313" key="1">
    <source>
        <dbReference type="EMBL" id="EIE19315.1"/>
    </source>
</evidence>
<dbReference type="PANTHER" id="PTHR13271">
    <property type="entry name" value="UNCHARACTERIZED PUTATIVE METHYLTRANSFERASE"/>
    <property type="match status" value="1"/>
</dbReference>
<organism evidence="1 2">
    <name type="scientific">Coccomyxa subellipsoidea (strain C-169)</name>
    <name type="common">Green microalga</name>
    <dbReference type="NCBI Taxonomy" id="574566"/>
    <lineage>
        <taxon>Eukaryota</taxon>
        <taxon>Viridiplantae</taxon>
        <taxon>Chlorophyta</taxon>
        <taxon>core chlorophytes</taxon>
        <taxon>Trebouxiophyceae</taxon>
        <taxon>Trebouxiophyceae incertae sedis</taxon>
        <taxon>Coccomyxaceae</taxon>
        <taxon>Coccomyxa</taxon>
        <taxon>Coccomyxa subellipsoidea</taxon>
    </lineage>
</organism>
<dbReference type="EMBL" id="AGSI01000019">
    <property type="protein sequence ID" value="EIE19315.1"/>
    <property type="molecule type" value="Genomic_DNA"/>
</dbReference>
<dbReference type="InterPro" id="IPR050600">
    <property type="entry name" value="SETD3_SETD6_MTase"/>
</dbReference>
<gene>
    <name evidence="1" type="ORF">COCSUDRAFT_44670</name>
</gene>
<reference evidence="1 2" key="1">
    <citation type="journal article" date="2012" name="Genome Biol.">
        <title>The genome of the polar eukaryotic microalga coccomyxa subellipsoidea reveals traits of cold adaptation.</title>
        <authorList>
            <person name="Blanc G."/>
            <person name="Agarkova I."/>
            <person name="Grimwood J."/>
            <person name="Kuo A."/>
            <person name="Brueggeman A."/>
            <person name="Dunigan D."/>
            <person name="Gurnon J."/>
            <person name="Ladunga I."/>
            <person name="Lindquist E."/>
            <person name="Lucas S."/>
            <person name="Pangilinan J."/>
            <person name="Proschold T."/>
            <person name="Salamov A."/>
            <person name="Schmutz J."/>
            <person name="Weeks D."/>
            <person name="Yamada T."/>
            <person name="Claverie J.M."/>
            <person name="Grigoriev I."/>
            <person name="Van Etten J."/>
            <person name="Lomsadze A."/>
            <person name="Borodovsky M."/>
        </authorList>
    </citation>
    <scope>NUCLEOTIDE SEQUENCE [LARGE SCALE GENOMIC DNA]</scope>
    <source>
        <strain evidence="1 2">C-169</strain>
    </source>
</reference>
<sequence>MQVGEVCGAVADATRKQSGSCLLGGASCLGSAPLQAEELGQLQNTELAASVEKERLRLARLHSRHFRQPGPGSSGREPVVSLEAFVWAHCLVRSRALDLTADQGVFHERCMLPLIDMCNHDSNDTTCSLRVRLSPSGEPRSVDLVAARDVIVGENLTLNYGGRPMRDLLRGYGFTPACAAMTDPSEVYENLGDGCQALIVQGSGKGRMFRLAEVRILPERGAYPLLELTNAATLCYEGWRQRRHTEMALQYRLQRKLLLARVADDLAAQAALLG</sequence>
<accession>I0YLP6</accession>
<dbReference type="InterPro" id="IPR046341">
    <property type="entry name" value="SET_dom_sf"/>
</dbReference>
<proteinExistence type="predicted"/>
<dbReference type="Gene3D" id="3.90.1410.10">
    <property type="entry name" value="set domain protein methyltransferase, domain 1"/>
    <property type="match status" value="1"/>
</dbReference>
<comment type="caution">
    <text evidence="1">The sequence shown here is derived from an EMBL/GenBank/DDBJ whole genome shotgun (WGS) entry which is preliminary data.</text>
</comment>
<evidence type="ECO:0000313" key="2">
    <source>
        <dbReference type="Proteomes" id="UP000007264"/>
    </source>
</evidence>
<name>I0YLP6_COCSC</name>
<dbReference type="GO" id="GO:0016279">
    <property type="term" value="F:protein-lysine N-methyltransferase activity"/>
    <property type="evidence" value="ECO:0007669"/>
    <property type="project" value="TreeGrafter"/>
</dbReference>
<keyword evidence="2" id="KW-1185">Reference proteome</keyword>
<dbReference type="RefSeq" id="XP_005643859.1">
    <property type="nucleotide sequence ID" value="XM_005643802.1"/>
</dbReference>
<protein>
    <submittedName>
        <fullName evidence="1">Uncharacterized protein</fullName>
    </submittedName>
</protein>
<dbReference type="SUPFAM" id="SSF82199">
    <property type="entry name" value="SET domain"/>
    <property type="match status" value="1"/>
</dbReference>